<name>A0AAV5FPN8_ELECO</name>
<dbReference type="InterPro" id="IPR009856">
    <property type="entry name" value="Lir1"/>
</dbReference>
<protein>
    <recommendedName>
        <fullName evidence="5">Charged multivesicular body protein 5</fullName>
    </recommendedName>
</protein>
<reference evidence="3" key="2">
    <citation type="submission" date="2021-12" db="EMBL/GenBank/DDBJ databases">
        <title>Resequencing data analysis of finger millet.</title>
        <authorList>
            <person name="Hatakeyama M."/>
            <person name="Aluri S."/>
            <person name="Balachadran M.T."/>
            <person name="Sivarajan S.R."/>
            <person name="Poveda L."/>
            <person name="Shimizu-Inatsugi R."/>
            <person name="Schlapbach R."/>
            <person name="Sreeman S.M."/>
            <person name="Shimizu K.K."/>
        </authorList>
    </citation>
    <scope>NUCLEOTIDE SEQUENCE</scope>
</reference>
<feature type="compositionally biased region" description="Basic and acidic residues" evidence="2">
    <location>
        <begin position="20"/>
        <end position="32"/>
    </location>
</feature>
<dbReference type="Pfam" id="PF03357">
    <property type="entry name" value="Snf7"/>
    <property type="match status" value="1"/>
</dbReference>
<sequence>MKKIFGAKKDKGPPPSIQDATERVNKRGETVDEKIKKLDEELAKYKDQIRKTRPGPSQEAIKARAIRLLKHKRMYEEQRNMLYNQTYNLDQVAFAADGLKDAQQTMNAMKAANKELKGMMKTVKIEDIDNMQDEMTDLMDVSNEIQETLGRSYNIPDDVDEEELMGELDALEADMEFESAAVPSYLQPESDFDADLNLPAAPTRPAAVPASSHQAAATAVGFSAVMPVKGNQAARTTPVARVPAGRRSLRVAAAAVIAAEPAEFDYSSIFSVFPMEACELLGGEACSAQMYPEVKLKAPAAAADSRRAEEVERDYLAYDEQKTVFLSEACDDLGGEFCEAY</sequence>
<accession>A0AAV5FPN8</accession>
<organism evidence="3 4">
    <name type="scientific">Eleusine coracana subsp. coracana</name>
    <dbReference type="NCBI Taxonomy" id="191504"/>
    <lineage>
        <taxon>Eukaryota</taxon>
        <taxon>Viridiplantae</taxon>
        <taxon>Streptophyta</taxon>
        <taxon>Embryophyta</taxon>
        <taxon>Tracheophyta</taxon>
        <taxon>Spermatophyta</taxon>
        <taxon>Magnoliopsida</taxon>
        <taxon>Liliopsida</taxon>
        <taxon>Poales</taxon>
        <taxon>Poaceae</taxon>
        <taxon>PACMAD clade</taxon>
        <taxon>Chloridoideae</taxon>
        <taxon>Cynodonteae</taxon>
        <taxon>Eleusininae</taxon>
        <taxon>Eleusine</taxon>
    </lineage>
</organism>
<evidence type="ECO:0000313" key="4">
    <source>
        <dbReference type="Proteomes" id="UP001054889"/>
    </source>
</evidence>
<feature type="coiled-coil region" evidence="1">
    <location>
        <begin position="99"/>
        <end position="181"/>
    </location>
</feature>
<gene>
    <name evidence="3" type="primary">gb26739</name>
    <name evidence="3" type="ORF">PR202_gb26739</name>
</gene>
<dbReference type="GO" id="GO:0032511">
    <property type="term" value="P:late endosome to vacuole transport via multivesicular body sorting pathway"/>
    <property type="evidence" value="ECO:0007669"/>
    <property type="project" value="TreeGrafter"/>
</dbReference>
<dbReference type="GO" id="GO:0006900">
    <property type="term" value="P:vesicle budding from membrane"/>
    <property type="evidence" value="ECO:0007669"/>
    <property type="project" value="TreeGrafter"/>
</dbReference>
<evidence type="ECO:0000313" key="3">
    <source>
        <dbReference type="EMBL" id="GJN37753.1"/>
    </source>
</evidence>
<dbReference type="PANTHER" id="PTHR22761">
    <property type="entry name" value="CHARGED MULTIVESICULAR BODY PROTEIN"/>
    <property type="match status" value="1"/>
</dbReference>
<comment type="caution">
    <text evidence="3">The sequence shown here is derived from an EMBL/GenBank/DDBJ whole genome shotgun (WGS) entry which is preliminary data.</text>
</comment>
<dbReference type="InterPro" id="IPR005024">
    <property type="entry name" value="Snf7_fam"/>
</dbReference>
<dbReference type="Pfam" id="PF07207">
    <property type="entry name" value="Lir1"/>
    <property type="match status" value="1"/>
</dbReference>
<dbReference type="EMBL" id="BQKI01000095">
    <property type="protein sequence ID" value="GJN37753.1"/>
    <property type="molecule type" value="Genomic_DNA"/>
</dbReference>
<evidence type="ECO:0008006" key="5">
    <source>
        <dbReference type="Google" id="ProtNLM"/>
    </source>
</evidence>
<dbReference type="Proteomes" id="UP001054889">
    <property type="component" value="Unassembled WGS sequence"/>
</dbReference>
<dbReference type="PANTHER" id="PTHR22761:SF17">
    <property type="entry name" value="OS01G0103000 PROTEIN"/>
    <property type="match status" value="1"/>
</dbReference>
<feature type="region of interest" description="Disordered" evidence="2">
    <location>
        <begin position="1"/>
        <end position="32"/>
    </location>
</feature>
<dbReference type="GO" id="GO:0009507">
    <property type="term" value="C:chloroplast"/>
    <property type="evidence" value="ECO:0007669"/>
    <property type="project" value="InterPro"/>
</dbReference>
<reference evidence="3" key="1">
    <citation type="journal article" date="2018" name="DNA Res.">
        <title>Multiple hybrid de novo genome assembly of finger millet, an orphan allotetraploid crop.</title>
        <authorList>
            <person name="Hatakeyama M."/>
            <person name="Aluri S."/>
            <person name="Balachadran M.T."/>
            <person name="Sivarajan S.R."/>
            <person name="Patrignani A."/>
            <person name="Gruter S."/>
            <person name="Poveda L."/>
            <person name="Shimizu-Inatsugi R."/>
            <person name="Baeten J."/>
            <person name="Francoijs K.J."/>
            <person name="Nataraja K.N."/>
            <person name="Reddy Y.A.N."/>
            <person name="Phadnis S."/>
            <person name="Ravikumar R.L."/>
            <person name="Schlapbach R."/>
            <person name="Sreeman S.M."/>
            <person name="Shimizu K.K."/>
        </authorList>
    </citation>
    <scope>NUCLEOTIDE SEQUENCE</scope>
</reference>
<proteinExistence type="predicted"/>
<evidence type="ECO:0000256" key="2">
    <source>
        <dbReference type="SAM" id="MobiDB-lite"/>
    </source>
</evidence>
<keyword evidence="1" id="KW-0175">Coiled coil</keyword>
<dbReference type="GO" id="GO:0005771">
    <property type="term" value="C:multivesicular body"/>
    <property type="evidence" value="ECO:0007669"/>
    <property type="project" value="TreeGrafter"/>
</dbReference>
<keyword evidence="4" id="KW-1185">Reference proteome</keyword>
<evidence type="ECO:0000256" key="1">
    <source>
        <dbReference type="SAM" id="Coils"/>
    </source>
</evidence>
<dbReference type="Gene3D" id="6.10.250.1710">
    <property type="match status" value="1"/>
</dbReference>
<dbReference type="AlphaFoldDB" id="A0AAV5FPN8"/>